<gene>
    <name evidence="1" type="ORF">GPUH_LOCUS11856</name>
</gene>
<reference evidence="3" key="1">
    <citation type="submission" date="2016-06" db="UniProtKB">
        <authorList>
            <consortium name="WormBaseParasite"/>
        </authorList>
    </citation>
    <scope>IDENTIFICATION</scope>
</reference>
<accession>A0A183DT15</accession>
<name>A0A183DT15_9BILA</name>
<evidence type="ECO:0000313" key="1">
    <source>
        <dbReference type="EMBL" id="VDN19392.1"/>
    </source>
</evidence>
<dbReference type="Proteomes" id="UP000271098">
    <property type="component" value="Unassembled WGS sequence"/>
</dbReference>
<keyword evidence="2" id="KW-1185">Reference proteome</keyword>
<proteinExistence type="predicted"/>
<reference evidence="1 2" key="2">
    <citation type="submission" date="2018-11" db="EMBL/GenBank/DDBJ databases">
        <authorList>
            <consortium name="Pathogen Informatics"/>
        </authorList>
    </citation>
    <scope>NUCLEOTIDE SEQUENCE [LARGE SCALE GENOMIC DNA]</scope>
</reference>
<dbReference type="EMBL" id="UYRT01078855">
    <property type="protein sequence ID" value="VDN19392.1"/>
    <property type="molecule type" value="Genomic_DNA"/>
</dbReference>
<protein>
    <submittedName>
        <fullName evidence="3">Fibronectin type-III domain-containing protein</fullName>
    </submittedName>
</protein>
<evidence type="ECO:0000313" key="2">
    <source>
        <dbReference type="Proteomes" id="UP000271098"/>
    </source>
</evidence>
<dbReference type="AlphaFoldDB" id="A0A183DT15"/>
<organism evidence="3">
    <name type="scientific">Gongylonema pulchrum</name>
    <dbReference type="NCBI Taxonomy" id="637853"/>
    <lineage>
        <taxon>Eukaryota</taxon>
        <taxon>Metazoa</taxon>
        <taxon>Ecdysozoa</taxon>
        <taxon>Nematoda</taxon>
        <taxon>Chromadorea</taxon>
        <taxon>Rhabditida</taxon>
        <taxon>Spirurina</taxon>
        <taxon>Spiruromorpha</taxon>
        <taxon>Spiruroidea</taxon>
        <taxon>Gongylonematidae</taxon>
        <taxon>Gongylonema</taxon>
    </lineage>
</organism>
<sequence length="140" mass="15586">MITVVTEDALARLLLATTKCNMRKANHAANHCLPTVHLTQERQNDSTVLQQTQLACHNPHSTSESNYHIQTDITENDQCKDALPRGELLVSDAIPSEHSAEKLSGTETLRIRWFAPMTSGSQNSVGEDYYGVRYMSAEND</sequence>
<evidence type="ECO:0000313" key="3">
    <source>
        <dbReference type="WBParaSite" id="GPUH_0001187001-mRNA-1"/>
    </source>
</evidence>
<dbReference type="WBParaSite" id="GPUH_0001187001-mRNA-1">
    <property type="protein sequence ID" value="GPUH_0001187001-mRNA-1"/>
    <property type="gene ID" value="GPUH_0001187001"/>
</dbReference>